<organism evidence="1">
    <name type="scientific">Rhizobium leguminosarum</name>
    <dbReference type="NCBI Taxonomy" id="384"/>
    <lineage>
        <taxon>Bacteria</taxon>
        <taxon>Pseudomonadati</taxon>
        <taxon>Pseudomonadota</taxon>
        <taxon>Alphaproteobacteria</taxon>
        <taxon>Hyphomicrobiales</taxon>
        <taxon>Rhizobiaceae</taxon>
        <taxon>Rhizobium/Agrobacterium group</taxon>
        <taxon>Rhizobium</taxon>
    </lineage>
</organism>
<gene>
    <name evidence="1" type="ORF">A4A59_07145</name>
</gene>
<dbReference type="SUPFAM" id="SSF109854">
    <property type="entry name" value="DinB/YfiT-like putative metalloenzymes"/>
    <property type="match status" value="1"/>
</dbReference>
<dbReference type="RefSeq" id="WP_062939918.1">
    <property type="nucleotide sequence ID" value="NZ_CP171844.1"/>
</dbReference>
<dbReference type="PANTHER" id="PTHR36922:SF1">
    <property type="entry name" value="DUF1993 DOMAIN-CONTAINING PROTEIN"/>
    <property type="match status" value="1"/>
</dbReference>
<dbReference type="AlphaFoldDB" id="A0A154IR01"/>
<proteinExistence type="predicted"/>
<evidence type="ECO:0000313" key="1">
    <source>
        <dbReference type="EMBL" id="KZB03044.1"/>
    </source>
</evidence>
<reference evidence="1" key="1">
    <citation type="submission" date="2016-03" db="EMBL/GenBank/DDBJ databases">
        <title>Microsymbionts genomes from the relict species Vavilovia formosa.</title>
        <authorList>
            <person name="Chirak E."/>
            <person name="Kimeklis A."/>
            <person name="Kopat V."/>
            <person name="Andronov E."/>
        </authorList>
    </citation>
    <scope>NUCLEOTIDE SEQUENCE [LARGE SCALE GENOMIC DNA]</scope>
    <source>
        <strain evidence="1">Vaf12</strain>
    </source>
</reference>
<protein>
    <recommendedName>
        <fullName evidence="2">DUF1993 domain-containing protein</fullName>
    </recommendedName>
</protein>
<dbReference type="PANTHER" id="PTHR36922">
    <property type="entry name" value="BLL2446 PROTEIN"/>
    <property type="match status" value="1"/>
</dbReference>
<dbReference type="Pfam" id="PF09351">
    <property type="entry name" value="DUF1993"/>
    <property type="match status" value="1"/>
</dbReference>
<evidence type="ECO:0008006" key="2">
    <source>
        <dbReference type="Google" id="ProtNLM"/>
    </source>
</evidence>
<comment type="caution">
    <text evidence="1">The sequence shown here is derived from an EMBL/GenBank/DDBJ whole genome shotgun (WGS) entry which is preliminary data.</text>
</comment>
<dbReference type="Gene3D" id="1.20.120.450">
    <property type="entry name" value="dinb family like domain"/>
    <property type="match status" value="1"/>
</dbReference>
<dbReference type="EMBL" id="LVYU01000013">
    <property type="protein sequence ID" value="KZB03044.1"/>
    <property type="molecule type" value="Genomic_DNA"/>
</dbReference>
<sequence>MSISIYRLTVPMFQRGLASLKTYLDKAEAYAKEKNIDPAILVAARLAPDMLPLSGQYQRASDSAKFALARLTATDAPKFEDNETTFDDLRERLAKTDAYLAGFSVEALEGTETRQITLPGKSGIVLPGDEYIATFALPNFYFHVATAHAILRSQGAPIGKRDYLG</sequence>
<dbReference type="InterPro" id="IPR018531">
    <property type="entry name" value="DUF1993"/>
</dbReference>
<name>A0A154IR01_RHILE</name>
<accession>A0A154IR01</accession>
<dbReference type="InterPro" id="IPR034660">
    <property type="entry name" value="DinB/YfiT-like"/>
</dbReference>